<feature type="compositionally biased region" description="Basic and acidic residues" evidence="1">
    <location>
        <begin position="98"/>
        <end position="111"/>
    </location>
</feature>
<dbReference type="Proteomes" id="UP000438983">
    <property type="component" value="Plasmid p1_PM101005"/>
</dbReference>
<dbReference type="EMBL" id="CP046903">
    <property type="protein sequence ID" value="QGZ32782.1"/>
    <property type="molecule type" value="Genomic_DNA"/>
</dbReference>
<accession>A0A6I6M1K3</accession>
<evidence type="ECO:0000313" key="3">
    <source>
        <dbReference type="EMBL" id="QGZ32782.1"/>
    </source>
</evidence>
<evidence type="ECO:0000259" key="2">
    <source>
        <dbReference type="Pfam" id="PF21006"/>
    </source>
</evidence>
<name>A0A6I6M1K3_STUST</name>
<keyword evidence="3" id="KW-0614">Plasmid</keyword>
<organism evidence="3 4">
    <name type="scientific">Stutzerimonas stutzeri</name>
    <name type="common">Pseudomonas stutzeri</name>
    <dbReference type="NCBI Taxonomy" id="316"/>
    <lineage>
        <taxon>Bacteria</taxon>
        <taxon>Pseudomonadati</taxon>
        <taxon>Pseudomonadota</taxon>
        <taxon>Gammaproteobacteria</taxon>
        <taxon>Pseudomonadales</taxon>
        <taxon>Pseudomonadaceae</taxon>
        <taxon>Stutzerimonas</taxon>
    </lineage>
</organism>
<feature type="domain" description="Nitrile hydratase beta subunit-like N-terminal" evidence="2">
    <location>
        <begin position="19"/>
        <end position="104"/>
    </location>
</feature>
<dbReference type="InterPro" id="IPR008990">
    <property type="entry name" value="Elect_transpt_acc-like_dom_sf"/>
</dbReference>
<protein>
    <submittedName>
        <fullName evidence="3">Nitrile hydratase accessory protein</fullName>
    </submittedName>
</protein>
<evidence type="ECO:0000256" key="1">
    <source>
        <dbReference type="SAM" id="MobiDB-lite"/>
    </source>
</evidence>
<dbReference type="SUPFAM" id="SSF50090">
    <property type="entry name" value="Electron transport accessory proteins"/>
    <property type="match status" value="1"/>
</dbReference>
<dbReference type="RefSeq" id="WP_158190200.1">
    <property type="nucleotide sequence ID" value="NZ_CP046903.1"/>
</dbReference>
<dbReference type="InterPro" id="IPR023808">
    <property type="entry name" value="Nitrile_Hydratase_acc_put"/>
</dbReference>
<evidence type="ECO:0000313" key="4">
    <source>
        <dbReference type="Proteomes" id="UP000438983"/>
    </source>
</evidence>
<proteinExistence type="predicted"/>
<dbReference type="Pfam" id="PF21006">
    <property type="entry name" value="NHase_beta_N"/>
    <property type="match status" value="1"/>
</dbReference>
<dbReference type="InterPro" id="IPR049054">
    <property type="entry name" value="CN_hydtase_beta-like_N"/>
</dbReference>
<dbReference type="AlphaFoldDB" id="A0A6I6M1K3"/>
<geneLocation type="plasmid" evidence="4">
    <name>p1_pm101005</name>
</geneLocation>
<dbReference type="OrthoDB" id="9811616at2"/>
<sequence>MQPHELLDQMQRAGLANLSFASPWAARLFGMTLAAAQKKIFSLQEFQQALIASIQLHEQDGCIDSDEQYYTCWLEALQGLLEQQDLIKPERLGVREDQLLAAAQDRHDHQRSGHHHPHHADSEHHA</sequence>
<reference evidence="3 4" key="1">
    <citation type="submission" date="2019-12" db="EMBL/GenBank/DDBJ databases">
        <title>Complete genome sequence of Pseudomonas stutzeri.</title>
        <authorList>
            <person name="Lim S.R."/>
            <person name="Kim J.H."/>
        </authorList>
    </citation>
    <scope>NUCLEOTIDE SEQUENCE [LARGE SCALE GENOMIC DNA]</scope>
    <source>
        <strain evidence="3 4">PM101005</strain>
        <plasmid evidence="4">p1_pm101005</plasmid>
    </source>
</reference>
<feature type="region of interest" description="Disordered" evidence="1">
    <location>
        <begin position="98"/>
        <end position="126"/>
    </location>
</feature>
<gene>
    <name evidence="3" type="ORF">GQA94_21885</name>
</gene>
<dbReference type="Gene3D" id="1.10.472.20">
    <property type="entry name" value="Nitrile hydratase, beta subunit"/>
    <property type="match status" value="1"/>
</dbReference>
<dbReference type="NCBIfam" id="TIGR03889">
    <property type="entry name" value="nitrile_acc"/>
    <property type="match status" value="1"/>
</dbReference>
<dbReference type="InterPro" id="IPR042262">
    <property type="entry name" value="CN_hydtase_beta_C"/>
</dbReference>